<dbReference type="AlphaFoldDB" id="A0A8D9A1B3"/>
<reference evidence="1" key="1">
    <citation type="submission" date="2021-05" db="EMBL/GenBank/DDBJ databases">
        <authorList>
            <person name="Alioto T."/>
            <person name="Alioto T."/>
            <person name="Gomez Garrido J."/>
        </authorList>
    </citation>
    <scope>NUCLEOTIDE SEQUENCE</scope>
</reference>
<proteinExistence type="predicted"/>
<evidence type="ECO:0000313" key="1">
    <source>
        <dbReference type="EMBL" id="CAG6757773.1"/>
    </source>
</evidence>
<protein>
    <submittedName>
        <fullName evidence="1">Uncharacterized protein</fullName>
    </submittedName>
</protein>
<accession>A0A8D9A1B3</accession>
<organism evidence="1">
    <name type="scientific">Cacopsylla melanoneura</name>
    <dbReference type="NCBI Taxonomy" id="428564"/>
    <lineage>
        <taxon>Eukaryota</taxon>
        <taxon>Metazoa</taxon>
        <taxon>Ecdysozoa</taxon>
        <taxon>Arthropoda</taxon>
        <taxon>Hexapoda</taxon>
        <taxon>Insecta</taxon>
        <taxon>Pterygota</taxon>
        <taxon>Neoptera</taxon>
        <taxon>Paraneoptera</taxon>
        <taxon>Hemiptera</taxon>
        <taxon>Sternorrhyncha</taxon>
        <taxon>Psylloidea</taxon>
        <taxon>Psyllidae</taxon>
        <taxon>Psyllinae</taxon>
        <taxon>Cacopsylla</taxon>
    </lineage>
</organism>
<name>A0A8D9A1B3_9HEMI</name>
<dbReference type="EMBL" id="HBUF01547857">
    <property type="protein sequence ID" value="CAG6757773.1"/>
    <property type="molecule type" value="Transcribed_RNA"/>
</dbReference>
<sequence length="156" mass="18393">MPCNGEQRGRQSRLSKKSFSREICLSRNCIISEKRFGSFFVFFSFQLFSSGLQADCKSVWVFSSGLPADCKSDWDFFLRLQREKKNSTLNFQNVKFHNRKIQLKDTTIHHKSNTRILCSRYQTPILGPIKCFFIIYYLYTYINTYLHTRSQVPKTG</sequence>